<dbReference type="Proteomes" id="UP000484381">
    <property type="component" value="Unassembled WGS sequence"/>
</dbReference>
<feature type="transmembrane region" description="Helical" evidence="1">
    <location>
        <begin position="6"/>
        <end position="30"/>
    </location>
</feature>
<protein>
    <submittedName>
        <fullName evidence="2">Uncharacterized protein</fullName>
    </submittedName>
</protein>
<reference evidence="2 3" key="1">
    <citation type="submission" date="2019-10" db="EMBL/GenBank/DDBJ databases">
        <title>Paraburkholderia sp. isolated from nodules of Mimosa pudica from Brazilian Atlantic Forest soils.</title>
        <authorList>
            <person name="Paulitsch F."/>
            <person name="Hungria M."/>
            <person name="Dall'Agnol R."/>
        </authorList>
    </citation>
    <scope>NUCLEOTIDE SEQUENCE [LARGE SCALE GENOMIC DNA]</scope>
    <source>
        <strain evidence="2 3">CNPSo 3157</strain>
    </source>
</reference>
<comment type="caution">
    <text evidence="2">The sequence shown here is derived from an EMBL/GenBank/DDBJ whole genome shotgun (WGS) entry which is preliminary data.</text>
</comment>
<keyword evidence="1" id="KW-0812">Transmembrane</keyword>
<evidence type="ECO:0000313" key="2">
    <source>
        <dbReference type="EMBL" id="MPW17866.1"/>
    </source>
</evidence>
<name>A0A7X1NAA4_9BURK</name>
<gene>
    <name evidence="2" type="ORF">GCT13_13200</name>
</gene>
<keyword evidence="1" id="KW-0472">Membrane</keyword>
<sequence length="98" mass="10506">MSRLRLFGLWLMCTLVTPVLLIIMLGDALFGSTARAKAMAIAQDEEGNAMLGGPPTQTISERTGNALITGERWAHFVAPCIDLIFGKGHCLANATLPH</sequence>
<dbReference type="RefSeq" id="WP_152758610.1">
    <property type="nucleotide sequence ID" value="NZ_WHNP01000010.1"/>
</dbReference>
<organism evidence="2 3">
    <name type="scientific">Paraburkholderia franconis</name>
    <dbReference type="NCBI Taxonomy" id="2654983"/>
    <lineage>
        <taxon>Bacteria</taxon>
        <taxon>Pseudomonadati</taxon>
        <taxon>Pseudomonadota</taxon>
        <taxon>Betaproteobacteria</taxon>
        <taxon>Burkholderiales</taxon>
        <taxon>Burkholderiaceae</taxon>
        <taxon>Paraburkholderia</taxon>
    </lineage>
</organism>
<accession>A0A7X1NAA4</accession>
<evidence type="ECO:0000313" key="3">
    <source>
        <dbReference type="Proteomes" id="UP000484381"/>
    </source>
</evidence>
<proteinExistence type="predicted"/>
<evidence type="ECO:0000256" key="1">
    <source>
        <dbReference type="SAM" id="Phobius"/>
    </source>
</evidence>
<dbReference type="AlphaFoldDB" id="A0A7X1NAA4"/>
<keyword evidence="1" id="KW-1133">Transmembrane helix</keyword>
<dbReference type="EMBL" id="WHNP01000010">
    <property type="protein sequence ID" value="MPW17866.1"/>
    <property type="molecule type" value="Genomic_DNA"/>
</dbReference>
<keyword evidence="3" id="KW-1185">Reference proteome</keyword>